<dbReference type="SMART" id="SM00577">
    <property type="entry name" value="CPDc"/>
    <property type="match status" value="1"/>
</dbReference>
<dbReference type="InterPro" id="IPR036412">
    <property type="entry name" value="HAD-like_sf"/>
</dbReference>
<proteinExistence type="inferred from homology"/>
<dbReference type="InterPro" id="IPR050365">
    <property type="entry name" value="TIM50"/>
</dbReference>
<dbReference type="AlphaFoldDB" id="A0A1D2M1G4"/>
<comment type="function">
    <text evidence="1">Essential component of the TIM23 complex, a complex that mediates the translocation of transit peptide-containing proteins across the mitochondrial inner membrane.</text>
</comment>
<dbReference type="EMBL" id="LJIJ01007344">
    <property type="protein sequence ID" value="ODM86761.1"/>
    <property type="molecule type" value="Genomic_DNA"/>
</dbReference>
<gene>
    <name evidence="3" type="ORF">Ocin01_19921</name>
</gene>
<name>A0A1D2M1G4_ORCCI</name>
<accession>A0A1D2M1G4</accession>
<dbReference type="Gene3D" id="3.40.50.1000">
    <property type="entry name" value="HAD superfamily/HAD-like"/>
    <property type="match status" value="1"/>
</dbReference>
<keyword evidence="4" id="KW-1185">Reference proteome</keyword>
<protein>
    <recommendedName>
        <fullName evidence="1">Mitochondrial import inner membrane translocase subunit TIM50</fullName>
    </recommendedName>
</protein>
<evidence type="ECO:0000259" key="2">
    <source>
        <dbReference type="PROSITE" id="PS50969"/>
    </source>
</evidence>
<dbReference type="SUPFAM" id="SSF56784">
    <property type="entry name" value="HAD-like"/>
    <property type="match status" value="1"/>
</dbReference>
<organism evidence="3 4">
    <name type="scientific">Orchesella cincta</name>
    <name type="common">Springtail</name>
    <name type="synonym">Podura cincta</name>
    <dbReference type="NCBI Taxonomy" id="48709"/>
    <lineage>
        <taxon>Eukaryota</taxon>
        <taxon>Metazoa</taxon>
        <taxon>Ecdysozoa</taxon>
        <taxon>Arthropoda</taxon>
        <taxon>Hexapoda</taxon>
        <taxon>Collembola</taxon>
        <taxon>Entomobryomorpha</taxon>
        <taxon>Entomobryoidea</taxon>
        <taxon>Orchesellidae</taxon>
        <taxon>Orchesellinae</taxon>
        <taxon>Orchesella</taxon>
    </lineage>
</organism>
<dbReference type="OMA" id="IASMEIY"/>
<feature type="domain" description="FCP1 homology" evidence="2">
    <location>
        <begin position="22"/>
        <end position="178"/>
    </location>
</feature>
<sequence length="215" mass="25361">IFRRELLYANAFLVPLPINHQHHQMRKVLVLDLDETLIHAYRFQSPRYEVNVNMPPDFFVTINRDRYCVHRRPYVDFFLDTVSRWYKLVVFTAATEEYGQGVMKHLDGGRNILNTLYHRKNLTFLNGVKTKGFFNTDHRQRSLHSFILNPDNAIPIKSWYLDSMDAALVDLLPMLDCLLFTQDVRSVLSRRRQTFINMLTKTNPSSTTIILKVRS</sequence>
<dbReference type="Pfam" id="PF03031">
    <property type="entry name" value="NIF"/>
    <property type="match status" value="1"/>
</dbReference>
<comment type="subcellular location">
    <subcellularLocation>
        <location evidence="1">Mitochondrion inner membrane</location>
        <topology evidence="1">Single-pass membrane protein</topology>
    </subcellularLocation>
</comment>
<keyword evidence="1" id="KW-0653">Protein transport</keyword>
<keyword evidence="1" id="KW-0813">Transport</keyword>
<dbReference type="GO" id="GO:0015031">
    <property type="term" value="P:protein transport"/>
    <property type="evidence" value="ECO:0007669"/>
    <property type="project" value="UniProtKB-KW"/>
</dbReference>
<dbReference type="CDD" id="cd07521">
    <property type="entry name" value="HAD_FCP1-like"/>
    <property type="match status" value="1"/>
</dbReference>
<comment type="similarity">
    <text evidence="1">Belongs to the TIM50 family.</text>
</comment>
<reference evidence="3 4" key="1">
    <citation type="journal article" date="2016" name="Genome Biol. Evol.">
        <title>Gene Family Evolution Reflects Adaptation to Soil Environmental Stressors in the Genome of the Collembolan Orchesella cincta.</title>
        <authorList>
            <person name="Faddeeva-Vakhrusheva A."/>
            <person name="Derks M.F."/>
            <person name="Anvar S.Y."/>
            <person name="Agamennone V."/>
            <person name="Suring W."/>
            <person name="Smit S."/>
            <person name="van Straalen N.M."/>
            <person name="Roelofs D."/>
        </authorList>
    </citation>
    <scope>NUCLEOTIDE SEQUENCE [LARGE SCALE GENOMIC DNA]</scope>
    <source>
        <tissue evidence="3">Mixed pool</tissue>
    </source>
</reference>
<keyword evidence="1" id="KW-0496">Mitochondrion</keyword>
<comment type="caution">
    <text evidence="3">The sequence shown here is derived from an EMBL/GenBank/DDBJ whole genome shotgun (WGS) entry which is preliminary data.</text>
</comment>
<dbReference type="STRING" id="48709.A0A1D2M1G4"/>
<evidence type="ECO:0000313" key="4">
    <source>
        <dbReference type="Proteomes" id="UP000094527"/>
    </source>
</evidence>
<dbReference type="Proteomes" id="UP000094527">
    <property type="component" value="Unassembled WGS sequence"/>
</dbReference>
<comment type="subunit">
    <text evidence="1">Component of the TIM23 complex.</text>
</comment>
<evidence type="ECO:0000313" key="3">
    <source>
        <dbReference type="EMBL" id="ODM86761.1"/>
    </source>
</evidence>
<dbReference type="PANTHER" id="PTHR12210">
    <property type="entry name" value="DULLARD PROTEIN PHOSPHATASE"/>
    <property type="match status" value="1"/>
</dbReference>
<keyword evidence="1" id="KW-0809">Transit peptide</keyword>
<feature type="non-terminal residue" evidence="3">
    <location>
        <position position="1"/>
    </location>
</feature>
<keyword evidence="1" id="KW-0811">Translocation</keyword>
<dbReference type="InterPro" id="IPR023214">
    <property type="entry name" value="HAD_sf"/>
</dbReference>
<dbReference type="PROSITE" id="PS50969">
    <property type="entry name" value="FCP1"/>
    <property type="match status" value="1"/>
</dbReference>
<dbReference type="InterPro" id="IPR004274">
    <property type="entry name" value="FCP1_dom"/>
</dbReference>
<evidence type="ECO:0000256" key="1">
    <source>
        <dbReference type="RuleBase" id="RU365079"/>
    </source>
</evidence>
<dbReference type="OrthoDB" id="277011at2759"/>
<dbReference type="GO" id="GO:0005744">
    <property type="term" value="C:TIM23 mitochondrial import inner membrane translocase complex"/>
    <property type="evidence" value="ECO:0007669"/>
    <property type="project" value="UniProtKB-UniRule"/>
</dbReference>